<evidence type="ECO:0000256" key="1">
    <source>
        <dbReference type="SAM" id="MobiDB-lite"/>
    </source>
</evidence>
<gene>
    <name evidence="3" type="ORF">Cvel_10857</name>
</gene>
<dbReference type="AlphaFoldDB" id="A0A0G4I479"/>
<feature type="transmembrane region" description="Helical" evidence="2">
    <location>
        <begin position="99"/>
        <end position="116"/>
    </location>
</feature>
<protein>
    <submittedName>
        <fullName evidence="3">Uncharacterized protein</fullName>
    </submittedName>
</protein>
<sequence>MFSRISVCITGITQGNPPQSRPTDEPEMDVPGPIGERSPLADVASVFMVDAFVTFEIFVTLLWVVKMRFPFRIRQVSRLEVNSTRKVILHEDLWSIHEALNGLLLLFPLGHFLAYVNDLRTWIVGAISSVIIGVLISSLPL</sequence>
<reference evidence="3" key="1">
    <citation type="submission" date="2014-11" db="EMBL/GenBank/DDBJ databases">
        <authorList>
            <person name="Otto D Thomas"/>
            <person name="Naeem Raeece"/>
        </authorList>
    </citation>
    <scope>NUCLEOTIDE SEQUENCE</scope>
</reference>
<dbReference type="EMBL" id="CDMZ01005046">
    <property type="protein sequence ID" value="CEM51780.1"/>
    <property type="molecule type" value="Genomic_DNA"/>
</dbReference>
<evidence type="ECO:0000313" key="3">
    <source>
        <dbReference type="EMBL" id="CEM51780.1"/>
    </source>
</evidence>
<accession>A0A0G4I479</accession>
<feature type="region of interest" description="Disordered" evidence="1">
    <location>
        <begin position="11"/>
        <end position="32"/>
    </location>
</feature>
<feature type="transmembrane region" description="Helical" evidence="2">
    <location>
        <begin position="122"/>
        <end position="139"/>
    </location>
</feature>
<dbReference type="VEuPathDB" id="CryptoDB:Cvel_10857"/>
<proteinExistence type="predicted"/>
<feature type="transmembrane region" description="Helical" evidence="2">
    <location>
        <begin position="43"/>
        <end position="65"/>
    </location>
</feature>
<organism evidence="3">
    <name type="scientific">Chromera velia CCMP2878</name>
    <dbReference type="NCBI Taxonomy" id="1169474"/>
    <lineage>
        <taxon>Eukaryota</taxon>
        <taxon>Sar</taxon>
        <taxon>Alveolata</taxon>
        <taxon>Colpodellida</taxon>
        <taxon>Chromeraceae</taxon>
        <taxon>Chromera</taxon>
    </lineage>
</organism>
<keyword evidence="2" id="KW-0812">Transmembrane</keyword>
<keyword evidence="2" id="KW-0472">Membrane</keyword>
<keyword evidence="2" id="KW-1133">Transmembrane helix</keyword>
<name>A0A0G4I479_9ALVE</name>
<evidence type="ECO:0000256" key="2">
    <source>
        <dbReference type="SAM" id="Phobius"/>
    </source>
</evidence>